<feature type="compositionally biased region" description="Basic and acidic residues" evidence="1">
    <location>
        <begin position="30"/>
        <end position="44"/>
    </location>
</feature>
<organism evidence="2 3">
    <name type="scientific">Pestalotiopsis fici (strain W106-1 / CGMCC3.15140)</name>
    <dbReference type="NCBI Taxonomy" id="1229662"/>
    <lineage>
        <taxon>Eukaryota</taxon>
        <taxon>Fungi</taxon>
        <taxon>Dikarya</taxon>
        <taxon>Ascomycota</taxon>
        <taxon>Pezizomycotina</taxon>
        <taxon>Sordariomycetes</taxon>
        <taxon>Xylariomycetidae</taxon>
        <taxon>Amphisphaeriales</taxon>
        <taxon>Sporocadaceae</taxon>
        <taxon>Pestalotiopsis</taxon>
    </lineage>
</organism>
<dbReference type="Proteomes" id="UP000030651">
    <property type="component" value="Unassembled WGS sequence"/>
</dbReference>
<dbReference type="OMA" id="MDNDYKS"/>
<feature type="region of interest" description="Disordered" evidence="1">
    <location>
        <begin position="1"/>
        <end position="96"/>
    </location>
</feature>
<feature type="compositionally biased region" description="Basic and acidic residues" evidence="1">
    <location>
        <begin position="51"/>
        <end position="72"/>
    </location>
</feature>
<dbReference type="InParanoid" id="W3XEY9"/>
<dbReference type="eggNOG" id="ENOG502S854">
    <property type="taxonomic scope" value="Eukaryota"/>
</dbReference>
<dbReference type="KEGG" id="pfy:PFICI_02609"/>
<reference evidence="3" key="1">
    <citation type="journal article" date="2015" name="BMC Genomics">
        <title>Genomic and transcriptomic analysis of the endophytic fungus Pestalotiopsis fici reveals its lifestyle and high potential for synthesis of natural products.</title>
        <authorList>
            <person name="Wang X."/>
            <person name="Zhang X."/>
            <person name="Liu L."/>
            <person name="Xiang M."/>
            <person name="Wang W."/>
            <person name="Sun X."/>
            <person name="Che Y."/>
            <person name="Guo L."/>
            <person name="Liu G."/>
            <person name="Guo L."/>
            <person name="Wang C."/>
            <person name="Yin W.B."/>
            <person name="Stadler M."/>
            <person name="Zhang X."/>
            <person name="Liu X."/>
        </authorList>
    </citation>
    <scope>NUCLEOTIDE SEQUENCE [LARGE SCALE GENOMIC DNA]</scope>
    <source>
        <strain evidence="3">W106-1 / CGMCC3.15140</strain>
    </source>
</reference>
<dbReference type="HOGENOM" id="CLU_139257_2_0_1"/>
<dbReference type="GeneID" id="19267622"/>
<keyword evidence="3" id="KW-1185">Reference proteome</keyword>
<proteinExistence type="predicted"/>
<sequence>MSSYENEVPSDNSYVSRPGHKNEALGVVSDETKIEDPVDSRTADSDEQLERDDKEAINKDNIINERTRHAKPEGSYQEPGDEEGLPTDSGRSQGAY</sequence>
<dbReference type="AlphaFoldDB" id="W3XEY9"/>
<dbReference type="RefSeq" id="XP_007829381.1">
    <property type="nucleotide sequence ID" value="XM_007831190.1"/>
</dbReference>
<accession>W3XEY9</accession>
<protein>
    <recommendedName>
        <fullName evidence="4">Histone chaperone domain-containing protein</fullName>
    </recommendedName>
</protein>
<evidence type="ECO:0008006" key="4">
    <source>
        <dbReference type="Google" id="ProtNLM"/>
    </source>
</evidence>
<gene>
    <name evidence="2" type="ORF">PFICI_02609</name>
</gene>
<evidence type="ECO:0000313" key="3">
    <source>
        <dbReference type="Proteomes" id="UP000030651"/>
    </source>
</evidence>
<name>W3XEY9_PESFW</name>
<dbReference type="EMBL" id="KI912110">
    <property type="protein sequence ID" value="ETS84584.1"/>
    <property type="molecule type" value="Genomic_DNA"/>
</dbReference>
<feature type="compositionally biased region" description="Polar residues" evidence="1">
    <location>
        <begin position="1"/>
        <end position="15"/>
    </location>
</feature>
<evidence type="ECO:0000313" key="2">
    <source>
        <dbReference type="EMBL" id="ETS84584.1"/>
    </source>
</evidence>
<dbReference type="OrthoDB" id="4357148at2759"/>
<evidence type="ECO:0000256" key="1">
    <source>
        <dbReference type="SAM" id="MobiDB-lite"/>
    </source>
</evidence>